<dbReference type="EMBL" id="LQRI01000146">
    <property type="protein sequence ID" value="KXT82086.1"/>
    <property type="molecule type" value="Genomic_DNA"/>
</dbReference>
<protein>
    <submittedName>
        <fullName evidence="1">Phage-associated protein</fullName>
    </submittedName>
</protein>
<evidence type="ECO:0000313" key="2">
    <source>
        <dbReference type="Proteomes" id="UP000070497"/>
    </source>
</evidence>
<dbReference type="PATRIC" id="fig|1303.77.peg.1064"/>
<comment type="caution">
    <text evidence="1">The sequence shown here is derived from an EMBL/GenBank/DDBJ whole genome shotgun (WGS) entry which is preliminary data.</text>
</comment>
<sequence>MGRIKGITVTLIGKTKTGKDDFGHPIYENTEIQVDNVLVVPASTEDVTNQLNLTGKKASYTLGIPKGDQNEWKDREVRFFGRKWRTIGIPLEGIEAMMPLEWNKKVMVEMYE</sequence>
<proteinExistence type="predicted"/>
<dbReference type="AlphaFoldDB" id="A0A139P1K9"/>
<evidence type="ECO:0000313" key="1">
    <source>
        <dbReference type="EMBL" id="KXT82086.1"/>
    </source>
</evidence>
<reference evidence="1 2" key="1">
    <citation type="submission" date="2016-01" db="EMBL/GenBank/DDBJ databases">
        <title>Highly variable Streptococcus oralis are common among viridans streptococci isolated from primates.</title>
        <authorList>
            <person name="Denapaite D."/>
            <person name="Rieger M."/>
            <person name="Koendgen S."/>
            <person name="Brueckner R."/>
            <person name="Ochigava I."/>
            <person name="Kappeler P."/>
            <person name="Maetz-Rensing K."/>
            <person name="Leendertz F."/>
            <person name="Hakenbeck R."/>
        </authorList>
    </citation>
    <scope>NUCLEOTIDE SEQUENCE [LARGE SCALE GENOMIC DNA]</scope>
    <source>
        <strain evidence="1 2">DD14</strain>
    </source>
</reference>
<organism evidence="1 2">
    <name type="scientific">Streptococcus oralis</name>
    <dbReference type="NCBI Taxonomy" id="1303"/>
    <lineage>
        <taxon>Bacteria</taxon>
        <taxon>Bacillati</taxon>
        <taxon>Bacillota</taxon>
        <taxon>Bacilli</taxon>
        <taxon>Lactobacillales</taxon>
        <taxon>Streptococcaceae</taxon>
        <taxon>Streptococcus</taxon>
    </lineage>
</organism>
<dbReference type="Proteomes" id="UP000070497">
    <property type="component" value="Unassembled WGS sequence"/>
</dbReference>
<gene>
    <name evidence="1" type="ORF">SORDD14_00936</name>
</gene>
<dbReference type="RefSeq" id="WP_061418866.1">
    <property type="nucleotide sequence ID" value="NZ_KQ969337.1"/>
</dbReference>
<name>A0A139P1K9_STROR</name>
<accession>A0A139P1K9</accession>